<dbReference type="Proteomes" id="UP000190328">
    <property type="component" value="Unassembled WGS sequence"/>
</dbReference>
<dbReference type="PANTHER" id="PTHR47505:SF1">
    <property type="entry name" value="DNA UTILIZATION PROTEIN YHGH"/>
    <property type="match status" value="1"/>
</dbReference>
<dbReference type="RefSeq" id="WP_078807140.1">
    <property type="nucleotide sequence ID" value="NZ_FUXI01000011.1"/>
</dbReference>
<name>A0A1T4MT07_9ENTE</name>
<dbReference type="SUPFAM" id="SSF53271">
    <property type="entry name" value="PRTase-like"/>
    <property type="match status" value="1"/>
</dbReference>
<dbReference type="STRING" id="263852.SAMN02745116_01207"/>
<comment type="similarity">
    <text evidence="1">Belongs to the ComF/GntX family.</text>
</comment>
<dbReference type="PANTHER" id="PTHR47505">
    <property type="entry name" value="DNA UTILIZATION PROTEIN YHGH"/>
    <property type="match status" value="1"/>
</dbReference>
<dbReference type="AlphaFoldDB" id="A0A1T4MT07"/>
<dbReference type="InterPro" id="IPR000836">
    <property type="entry name" value="PRTase_dom"/>
</dbReference>
<dbReference type="InterPro" id="IPR029057">
    <property type="entry name" value="PRTase-like"/>
</dbReference>
<feature type="domain" description="Phosphoribosyltransferase" evidence="2">
    <location>
        <begin position="160"/>
        <end position="224"/>
    </location>
</feature>
<dbReference type="Gene3D" id="3.40.50.2020">
    <property type="match status" value="1"/>
</dbReference>
<gene>
    <name evidence="3" type="ORF">SAMN02745116_01207</name>
</gene>
<organism evidence="3 4">
    <name type="scientific">Pilibacter termitis</name>
    <dbReference type="NCBI Taxonomy" id="263852"/>
    <lineage>
        <taxon>Bacteria</taxon>
        <taxon>Bacillati</taxon>
        <taxon>Bacillota</taxon>
        <taxon>Bacilli</taxon>
        <taxon>Lactobacillales</taxon>
        <taxon>Enterococcaceae</taxon>
        <taxon>Pilibacter</taxon>
    </lineage>
</organism>
<dbReference type="InterPro" id="IPR051910">
    <property type="entry name" value="ComF/GntX_DNA_util-trans"/>
</dbReference>
<proteinExistence type="inferred from homology"/>
<dbReference type="Pfam" id="PF00156">
    <property type="entry name" value="Pribosyltran"/>
    <property type="match status" value="1"/>
</dbReference>
<evidence type="ECO:0000313" key="3">
    <source>
        <dbReference type="EMBL" id="SJZ70132.1"/>
    </source>
</evidence>
<protein>
    <submittedName>
        <fullName evidence="3">Competence protein ComFC</fullName>
    </submittedName>
</protein>
<reference evidence="4" key="1">
    <citation type="submission" date="2017-02" db="EMBL/GenBank/DDBJ databases">
        <authorList>
            <person name="Varghese N."/>
            <person name="Submissions S."/>
        </authorList>
    </citation>
    <scope>NUCLEOTIDE SEQUENCE [LARGE SCALE GENOMIC DNA]</scope>
    <source>
        <strain evidence="4">ATCC BAA-1030</strain>
    </source>
</reference>
<dbReference type="OrthoDB" id="9779910at2"/>
<sequence length="226" mass="26863">MKCLLCKEELSEEMMISELLFGKKKHWVCEMCLEQFEKIEGEICLGCSKKSQENYCQDCLEWKKIYPKYDFSHKALFHYNEAMQNYIERYKFFGDYRLRFIFQKEILQNLKVYKGKILIPIPLSNNRMEERRFNQVEGLLDAAGVNYFPCLEKKIDEEKQSSKNRKQRISTNNPFLLKENAKRVIENQEIVLVDDIYTTGRTLFHAYESLLSANPKSVESFSLVRA</sequence>
<evidence type="ECO:0000313" key="4">
    <source>
        <dbReference type="Proteomes" id="UP000190328"/>
    </source>
</evidence>
<accession>A0A1T4MT07</accession>
<evidence type="ECO:0000259" key="2">
    <source>
        <dbReference type="Pfam" id="PF00156"/>
    </source>
</evidence>
<dbReference type="EMBL" id="FUXI01000011">
    <property type="protein sequence ID" value="SJZ70132.1"/>
    <property type="molecule type" value="Genomic_DNA"/>
</dbReference>
<dbReference type="CDD" id="cd06223">
    <property type="entry name" value="PRTases_typeI"/>
    <property type="match status" value="1"/>
</dbReference>
<evidence type="ECO:0000256" key="1">
    <source>
        <dbReference type="ARBA" id="ARBA00008007"/>
    </source>
</evidence>
<keyword evidence="4" id="KW-1185">Reference proteome</keyword>